<protein>
    <submittedName>
        <fullName evidence="2">Uncharacterized protein</fullName>
    </submittedName>
</protein>
<evidence type="ECO:0000313" key="3">
    <source>
        <dbReference type="Proteomes" id="UP000774326"/>
    </source>
</evidence>
<keyword evidence="1" id="KW-0812">Transmembrane</keyword>
<comment type="caution">
    <text evidence="2">The sequence shown here is derived from an EMBL/GenBank/DDBJ whole genome shotgun (WGS) entry which is preliminary data.</text>
</comment>
<dbReference type="EMBL" id="JAEUBG010004742">
    <property type="protein sequence ID" value="KAH3680371.1"/>
    <property type="molecule type" value="Genomic_DNA"/>
</dbReference>
<reference evidence="2" key="2">
    <citation type="submission" date="2021-01" db="EMBL/GenBank/DDBJ databases">
        <authorList>
            <person name="Schikora-Tamarit M.A."/>
        </authorList>
    </citation>
    <scope>NUCLEOTIDE SEQUENCE</scope>
    <source>
        <strain evidence="2">CBS2887</strain>
    </source>
</reference>
<sequence length="66" mass="6864">SSLATTLAKYQNLSSLVDESTSSNTACGALSPNLGSNLIILVKPLSLFAYLVVSSLIIFGTTTWGL</sequence>
<accession>A0A9P8TIT2</accession>
<feature type="non-terminal residue" evidence="2">
    <location>
        <position position="1"/>
    </location>
</feature>
<keyword evidence="3" id="KW-1185">Reference proteome</keyword>
<keyword evidence="1" id="KW-1133">Transmembrane helix</keyword>
<organism evidence="2 3">
    <name type="scientific">Wickerhamomyces pijperi</name>
    <name type="common">Yeast</name>
    <name type="synonym">Pichia pijperi</name>
    <dbReference type="NCBI Taxonomy" id="599730"/>
    <lineage>
        <taxon>Eukaryota</taxon>
        <taxon>Fungi</taxon>
        <taxon>Dikarya</taxon>
        <taxon>Ascomycota</taxon>
        <taxon>Saccharomycotina</taxon>
        <taxon>Saccharomycetes</taxon>
        <taxon>Phaffomycetales</taxon>
        <taxon>Wickerhamomycetaceae</taxon>
        <taxon>Wickerhamomyces</taxon>
    </lineage>
</organism>
<dbReference type="Proteomes" id="UP000774326">
    <property type="component" value="Unassembled WGS sequence"/>
</dbReference>
<keyword evidence="1" id="KW-0472">Membrane</keyword>
<reference evidence="2" key="1">
    <citation type="journal article" date="2021" name="Open Biol.">
        <title>Shared evolutionary footprints suggest mitochondrial oxidative damage underlies multiple complex I losses in fungi.</title>
        <authorList>
            <person name="Schikora-Tamarit M.A."/>
            <person name="Marcet-Houben M."/>
            <person name="Nosek J."/>
            <person name="Gabaldon T."/>
        </authorList>
    </citation>
    <scope>NUCLEOTIDE SEQUENCE</scope>
    <source>
        <strain evidence="2">CBS2887</strain>
    </source>
</reference>
<dbReference type="AlphaFoldDB" id="A0A9P8TIT2"/>
<evidence type="ECO:0000313" key="2">
    <source>
        <dbReference type="EMBL" id="KAH3680371.1"/>
    </source>
</evidence>
<feature type="transmembrane region" description="Helical" evidence="1">
    <location>
        <begin position="38"/>
        <end position="59"/>
    </location>
</feature>
<evidence type="ECO:0000256" key="1">
    <source>
        <dbReference type="SAM" id="Phobius"/>
    </source>
</evidence>
<name>A0A9P8TIT2_WICPI</name>
<gene>
    <name evidence="2" type="ORF">WICPIJ_008303</name>
</gene>
<proteinExistence type="predicted"/>